<organism evidence="1">
    <name type="scientific">marine sediment metagenome</name>
    <dbReference type="NCBI Taxonomy" id="412755"/>
    <lineage>
        <taxon>unclassified sequences</taxon>
        <taxon>metagenomes</taxon>
        <taxon>ecological metagenomes</taxon>
    </lineage>
</organism>
<comment type="caution">
    <text evidence="1">The sequence shown here is derived from an EMBL/GenBank/DDBJ whole genome shotgun (WGS) entry which is preliminary data.</text>
</comment>
<dbReference type="AlphaFoldDB" id="A0A023D9M4"/>
<name>A0A023D9M4_9ZZZZ</name>
<evidence type="ECO:0000313" key="1">
    <source>
        <dbReference type="EMBL" id="GAJ30829.1"/>
    </source>
</evidence>
<reference evidence="1" key="1">
    <citation type="journal article" date="2014" name="Front. Microbiol.">
        <title>High frequency of phylogenetically diverse reductive dehalogenase-homologous genes in deep subseafloor sedimentary metagenomes.</title>
        <authorList>
            <person name="Kawai M."/>
            <person name="Futagami T."/>
            <person name="Toyoda A."/>
            <person name="Takaki Y."/>
            <person name="Nishi S."/>
            <person name="Hori S."/>
            <person name="Arai W."/>
            <person name="Tsubouchi T."/>
            <person name="Morono Y."/>
            <person name="Uchiyama I."/>
            <person name="Ito T."/>
            <person name="Fujiyama A."/>
            <person name="Inagaki F."/>
            <person name="Takami H."/>
        </authorList>
    </citation>
    <scope>NUCLEOTIDE SEQUENCE</scope>
    <source>
        <strain evidence="1">Expedition CK06-06</strain>
    </source>
</reference>
<gene>
    <name evidence="1" type="ORF">S01H4_45546</name>
</gene>
<proteinExistence type="predicted"/>
<protein>
    <submittedName>
        <fullName evidence="1">Uncharacterized protein</fullName>
    </submittedName>
</protein>
<feature type="non-terminal residue" evidence="1">
    <location>
        <position position="152"/>
    </location>
</feature>
<sequence>MLAQLGLAGEPELEELLGLFKMKDSIIFITSTQRFHVIEADSDDNKFIECDESFWFTVIQWFCNNTMLDPAQIGPLIDYILHLKEEDNNFSMKVRSVLAMMRDMAIWHGELAMERERKGRQYEPSGIKEGIWEFRRRLKDGKEAAEAARQHI</sequence>
<accession>A0A023D9M4</accession>
<dbReference type="EMBL" id="BART01025364">
    <property type="protein sequence ID" value="GAJ30829.1"/>
    <property type="molecule type" value="Genomic_DNA"/>
</dbReference>